<keyword evidence="2" id="KW-1185">Reference proteome</keyword>
<gene>
    <name evidence="1" type="ORF">KCG35_25710</name>
</gene>
<evidence type="ECO:0008006" key="3">
    <source>
        <dbReference type="Google" id="ProtNLM"/>
    </source>
</evidence>
<organism evidence="1 2">
    <name type="scientific">Zooshikella harenae</name>
    <dbReference type="NCBI Taxonomy" id="2827238"/>
    <lineage>
        <taxon>Bacteria</taxon>
        <taxon>Pseudomonadati</taxon>
        <taxon>Pseudomonadota</taxon>
        <taxon>Gammaproteobacteria</taxon>
        <taxon>Oceanospirillales</taxon>
        <taxon>Zooshikellaceae</taxon>
        <taxon>Zooshikella</taxon>
    </lineage>
</organism>
<accession>A0ABS5ZLS9</accession>
<name>A0ABS5ZLS9_9GAMM</name>
<dbReference type="Proteomes" id="UP000690515">
    <property type="component" value="Unassembled WGS sequence"/>
</dbReference>
<reference evidence="1 2" key="1">
    <citation type="submission" date="2021-04" db="EMBL/GenBank/DDBJ databases">
        <authorList>
            <person name="Pira H."/>
            <person name="Risdian C."/>
            <person name="Wink J."/>
        </authorList>
    </citation>
    <scope>NUCLEOTIDE SEQUENCE [LARGE SCALE GENOMIC DNA]</scope>
    <source>
        <strain evidence="1 2">WH53</strain>
    </source>
</reference>
<protein>
    <recommendedName>
        <fullName evidence="3">DUF2442 domain-containing protein</fullName>
    </recommendedName>
</protein>
<evidence type="ECO:0000313" key="2">
    <source>
        <dbReference type="Proteomes" id="UP000690515"/>
    </source>
</evidence>
<comment type="caution">
    <text evidence="1">The sequence shown here is derived from an EMBL/GenBank/DDBJ whole genome shotgun (WGS) entry which is preliminary data.</text>
</comment>
<dbReference type="RefSeq" id="WP_215822716.1">
    <property type="nucleotide sequence ID" value="NZ_JAGSOY010000290.1"/>
</dbReference>
<evidence type="ECO:0000313" key="1">
    <source>
        <dbReference type="EMBL" id="MBU2714451.1"/>
    </source>
</evidence>
<feature type="non-terminal residue" evidence="1">
    <location>
        <position position="81"/>
    </location>
</feature>
<dbReference type="EMBL" id="JAGSOY010000290">
    <property type="protein sequence ID" value="MBU2714451.1"/>
    <property type="molecule type" value="Genomic_DNA"/>
</dbReference>
<proteinExistence type="predicted"/>
<sequence>MTMHFSRVIGGCNKDLELTFSDPIALQWEDESYGIIDLPDTLPKCSKVGFTSWTYPTLIVPGSNWANVYAARTHTEEEYKN</sequence>